<evidence type="ECO:0000259" key="6">
    <source>
        <dbReference type="Pfam" id="PF00155"/>
    </source>
</evidence>
<dbReference type="NCBIfam" id="NF006488">
    <property type="entry name" value="PRK08912.1"/>
    <property type="match status" value="1"/>
</dbReference>
<reference evidence="7 8" key="1">
    <citation type="submission" date="2020-02" db="EMBL/GenBank/DDBJ databases">
        <authorList>
            <person name="Dziuba M."/>
            <person name="Kuznetsov B."/>
            <person name="Mardanov A."/>
            <person name="Ravin N."/>
            <person name="Grouzdev D."/>
        </authorList>
    </citation>
    <scope>NUCLEOTIDE SEQUENCE [LARGE SCALE GENOMIC DNA]</scope>
    <source>
        <strain evidence="7 8">SpK</strain>
    </source>
</reference>
<organism evidence="7 8">
    <name type="scientific">Magnetospirillum aberrantis SpK</name>
    <dbReference type="NCBI Taxonomy" id="908842"/>
    <lineage>
        <taxon>Bacteria</taxon>
        <taxon>Pseudomonadati</taxon>
        <taxon>Pseudomonadota</taxon>
        <taxon>Alphaproteobacteria</taxon>
        <taxon>Rhodospirillales</taxon>
        <taxon>Rhodospirillaceae</taxon>
        <taxon>Magnetospirillum</taxon>
    </lineage>
</organism>
<dbReference type="Gene3D" id="3.90.1150.10">
    <property type="entry name" value="Aspartate Aminotransferase, domain 1"/>
    <property type="match status" value="1"/>
</dbReference>
<protein>
    <submittedName>
        <fullName evidence="7">Aminotransferase</fullName>
    </submittedName>
</protein>
<dbReference type="EMBL" id="JAAIYP010000039">
    <property type="protein sequence ID" value="NFV81154.1"/>
    <property type="molecule type" value="Genomic_DNA"/>
</dbReference>
<dbReference type="InterPro" id="IPR051326">
    <property type="entry name" value="Kynurenine-oxoglutarate_AT"/>
</dbReference>
<evidence type="ECO:0000256" key="3">
    <source>
        <dbReference type="ARBA" id="ARBA00022576"/>
    </source>
</evidence>
<comment type="cofactor">
    <cofactor evidence="1">
        <name>pyridoxal 5'-phosphate</name>
        <dbReference type="ChEBI" id="CHEBI:597326"/>
    </cofactor>
</comment>
<evidence type="ECO:0000256" key="2">
    <source>
        <dbReference type="ARBA" id="ARBA00007441"/>
    </source>
</evidence>
<dbReference type="AlphaFoldDB" id="A0A7C9V0H0"/>
<dbReference type="SUPFAM" id="SSF53383">
    <property type="entry name" value="PLP-dependent transferases"/>
    <property type="match status" value="1"/>
</dbReference>
<dbReference type="Pfam" id="PF00155">
    <property type="entry name" value="Aminotran_1_2"/>
    <property type="match status" value="1"/>
</dbReference>
<dbReference type="InterPro" id="IPR015422">
    <property type="entry name" value="PyrdxlP-dep_Trfase_small"/>
</dbReference>
<gene>
    <name evidence="7" type="ORF">G4223_13630</name>
</gene>
<dbReference type="GO" id="GO:0005737">
    <property type="term" value="C:cytoplasm"/>
    <property type="evidence" value="ECO:0007669"/>
    <property type="project" value="TreeGrafter"/>
</dbReference>
<evidence type="ECO:0000313" key="7">
    <source>
        <dbReference type="EMBL" id="NFV81154.1"/>
    </source>
</evidence>
<dbReference type="PANTHER" id="PTHR43807">
    <property type="entry name" value="FI04487P"/>
    <property type="match status" value="1"/>
</dbReference>
<dbReference type="GO" id="GO:0030170">
    <property type="term" value="F:pyridoxal phosphate binding"/>
    <property type="evidence" value="ECO:0007669"/>
    <property type="project" value="InterPro"/>
</dbReference>
<accession>A0A7C9V0H0</accession>
<feature type="domain" description="Aminotransferase class I/classII large" evidence="6">
    <location>
        <begin position="27"/>
        <end position="378"/>
    </location>
</feature>
<dbReference type="CDD" id="cd00609">
    <property type="entry name" value="AAT_like"/>
    <property type="match status" value="1"/>
</dbReference>
<evidence type="ECO:0000313" key="8">
    <source>
        <dbReference type="Proteomes" id="UP000480684"/>
    </source>
</evidence>
<keyword evidence="8" id="KW-1185">Reference proteome</keyword>
<dbReference type="FunFam" id="3.40.640.10:FF:000024">
    <property type="entry name" value="Kynurenine--oxoglutarate transaminase 3"/>
    <property type="match status" value="1"/>
</dbReference>
<dbReference type="Gene3D" id="3.40.640.10">
    <property type="entry name" value="Type I PLP-dependent aspartate aminotransferase-like (Major domain)"/>
    <property type="match status" value="1"/>
</dbReference>
<evidence type="ECO:0000256" key="4">
    <source>
        <dbReference type="ARBA" id="ARBA00022679"/>
    </source>
</evidence>
<keyword evidence="3 7" id="KW-0032">Aminotransferase</keyword>
<evidence type="ECO:0000256" key="1">
    <source>
        <dbReference type="ARBA" id="ARBA00001933"/>
    </source>
</evidence>
<dbReference type="GO" id="GO:0016212">
    <property type="term" value="F:kynurenine-oxoglutarate transaminase activity"/>
    <property type="evidence" value="ECO:0007669"/>
    <property type="project" value="TreeGrafter"/>
</dbReference>
<dbReference type="InterPro" id="IPR015421">
    <property type="entry name" value="PyrdxlP-dep_Trfase_major"/>
</dbReference>
<sequence length="385" mass="41607">MVHANSLFATCGTTIFETMSRLANTHDAVNLGQGFPEGLEPAALVDHLAQCARSGPHQYPSMMGTPSLRQAVAAHEAHYWGTDARPDEVMVTSGATEALAACLFGLIEPGDEVVLIEPLYDSYLPIVRRAGGVPKLVRIEPPHWELPREALAAAFGPRTRLMLLNTPTNPCGKVFDADEMAFVAQLLERHDAIAICDEVYEHLTFDGRRHLSLATLPGMRGRTVKVGSAGKIFSLTGWKVGWVVAEAELLAPIAKAHQYLTFTTAPALQETVAWGLGHLRDYVEGLAGVLERRRDRLAAGLVRAGFDVLPTGGSYFLTADFGGLGFNGDDMTFCRHITQAAGVAAIPVSAFYQGAAPSHFARFCFAKTDDAIDRATGRLEKFFKG</sequence>
<dbReference type="RefSeq" id="WP_163680760.1">
    <property type="nucleotide sequence ID" value="NZ_JAAIYP010000039.1"/>
</dbReference>
<keyword evidence="5" id="KW-0663">Pyridoxal phosphate</keyword>
<dbReference type="Proteomes" id="UP000480684">
    <property type="component" value="Unassembled WGS sequence"/>
</dbReference>
<proteinExistence type="inferred from homology"/>
<dbReference type="InterPro" id="IPR015424">
    <property type="entry name" value="PyrdxlP-dep_Trfase"/>
</dbReference>
<dbReference type="InterPro" id="IPR004839">
    <property type="entry name" value="Aminotransferase_I/II_large"/>
</dbReference>
<name>A0A7C9V0H0_9PROT</name>
<evidence type="ECO:0000256" key="5">
    <source>
        <dbReference type="ARBA" id="ARBA00022898"/>
    </source>
</evidence>
<dbReference type="PANTHER" id="PTHR43807:SF20">
    <property type="entry name" value="FI04487P"/>
    <property type="match status" value="1"/>
</dbReference>
<comment type="caution">
    <text evidence="7">The sequence shown here is derived from an EMBL/GenBank/DDBJ whole genome shotgun (WGS) entry which is preliminary data.</text>
</comment>
<comment type="similarity">
    <text evidence="2">Belongs to the class-I pyridoxal-phosphate-dependent aminotransferase family.</text>
</comment>
<keyword evidence="4 7" id="KW-0808">Transferase</keyword>